<sequence>MYHDDISVPRKMLIWATNASLTSSHPDGLTGTFLGYINTLLGCAL</sequence>
<name>A0AA44WAC0_VERDA</name>
<proteinExistence type="predicted"/>
<accession>A0AA44WAC0</accession>
<dbReference type="Proteomes" id="UP000236305">
    <property type="component" value="Unassembled WGS sequence"/>
</dbReference>
<gene>
    <name evidence="1" type="ORF">BJF96_g9389</name>
</gene>
<dbReference type="AlphaFoldDB" id="A0AA44WAC0"/>
<dbReference type="EMBL" id="MPSH01000048">
    <property type="protein sequence ID" value="PNH27269.1"/>
    <property type="molecule type" value="Genomic_DNA"/>
</dbReference>
<comment type="caution">
    <text evidence="1">The sequence shown here is derived from an EMBL/GenBank/DDBJ whole genome shotgun (WGS) entry which is preliminary data.</text>
</comment>
<evidence type="ECO:0000313" key="1">
    <source>
        <dbReference type="EMBL" id="PNH27269.1"/>
    </source>
</evidence>
<organism evidence="1 2">
    <name type="scientific">Verticillium dahliae</name>
    <name type="common">Verticillium wilt</name>
    <dbReference type="NCBI Taxonomy" id="27337"/>
    <lineage>
        <taxon>Eukaryota</taxon>
        <taxon>Fungi</taxon>
        <taxon>Dikarya</taxon>
        <taxon>Ascomycota</taxon>
        <taxon>Pezizomycotina</taxon>
        <taxon>Sordariomycetes</taxon>
        <taxon>Hypocreomycetidae</taxon>
        <taxon>Glomerellales</taxon>
        <taxon>Plectosphaerellaceae</taxon>
        <taxon>Verticillium</taxon>
    </lineage>
</organism>
<evidence type="ECO:0000313" key="2">
    <source>
        <dbReference type="Proteomes" id="UP000236305"/>
    </source>
</evidence>
<protein>
    <submittedName>
        <fullName evidence="1">Uncharacterized protein</fullName>
    </submittedName>
</protein>
<reference evidence="1 2" key="1">
    <citation type="submission" date="2017-12" db="EMBL/GenBank/DDBJ databases">
        <title>Comparative genomics yields insights into virulence evolution of Verticillium dahliae.</title>
        <authorList>
            <person name="Fan R."/>
            <person name="Armitage A.D."/>
            <person name="Cascant-Lopez E."/>
            <person name="Sobczyk M."/>
            <person name="Cockerton H.M."/>
            <person name="Harrison R.J."/>
        </authorList>
    </citation>
    <scope>NUCLEOTIDE SEQUENCE [LARGE SCALE GENOMIC DNA]</scope>
    <source>
        <strain evidence="1 2">12008</strain>
    </source>
</reference>